<name>A0A9W6VV92_9ACTN</name>
<dbReference type="SMART" id="SM00530">
    <property type="entry name" value="HTH_XRE"/>
    <property type="match status" value="1"/>
</dbReference>
<feature type="domain" description="HTH cro/C1-type" evidence="1">
    <location>
        <begin position="16"/>
        <end position="70"/>
    </location>
</feature>
<dbReference type="Proteomes" id="UP001165135">
    <property type="component" value="Unassembled WGS sequence"/>
</dbReference>
<gene>
    <name evidence="2" type="ORF">Airi01_085990</name>
</gene>
<dbReference type="GO" id="GO:0003677">
    <property type="term" value="F:DNA binding"/>
    <property type="evidence" value="ECO:0007669"/>
    <property type="project" value="InterPro"/>
</dbReference>
<proteinExistence type="predicted"/>
<evidence type="ECO:0000313" key="2">
    <source>
        <dbReference type="EMBL" id="GLY80332.1"/>
    </source>
</evidence>
<dbReference type="EMBL" id="BSTJ01000014">
    <property type="protein sequence ID" value="GLY80332.1"/>
    <property type="molecule type" value="Genomic_DNA"/>
</dbReference>
<dbReference type="CDD" id="cd00093">
    <property type="entry name" value="HTH_XRE"/>
    <property type="match status" value="1"/>
</dbReference>
<dbReference type="Gene3D" id="1.10.260.40">
    <property type="entry name" value="lambda repressor-like DNA-binding domains"/>
    <property type="match status" value="1"/>
</dbReference>
<organism evidence="2 3">
    <name type="scientific">Actinoallomurus iriomotensis</name>
    <dbReference type="NCBI Taxonomy" id="478107"/>
    <lineage>
        <taxon>Bacteria</taxon>
        <taxon>Bacillati</taxon>
        <taxon>Actinomycetota</taxon>
        <taxon>Actinomycetes</taxon>
        <taxon>Streptosporangiales</taxon>
        <taxon>Thermomonosporaceae</taxon>
        <taxon>Actinoallomurus</taxon>
    </lineage>
</organism>
<dbReference type="InterPro" id="IPR001387">
    <property type="entry name" value="Cro/C1-type_HTH"/>
</dbReference>
<dbReference type="Pfam" id="PF19054">
    <property type="entry name" value="DUF5753"/>
    <property type="match status" value="1"/>
</dbReference>
<evidence type="ECO:0000259" key="1">
    <source>
        <dbReference type="PROSITE" id="PS50943"/>
    </source>
</evidence>
<comment type="caution">
    <text evidence="2">The sequence shown here is derived from an EMBL/GenBank/DDBJ whole genome shotgun (WGS) entry which is preliminary data.</text>
</comment>
<accession>A0A9W6VV92</accession>
<reference evidence="2" key="1">
    <citation type="submission" date="2023-03" db="EMBL/GenBank/DDBJ databases">
        <title>Actinoallomurus iriomotensis NBRC 103681.</title>
        <authorList>
            <person name="Ichikawa N."/>
            <person name="Sato H."/>
            <person name="Tonouchi N."/>
        </authorList>
    </citation>
    <scope>NUCLEOTIDE SEQUENCE</scope>
    <source>
        <strain evidence="2">NBRC 103681</strain>
    </source>
</reference>
<dbReference type="PROSITE" id="PS50943">
    <property type="entry name" value="HTH_CROC1"/>
    <property type="match status" value="1"/>
</dbReference>
<dbReference type="AlphaFoldDB" id="A0A9W6VV92"/>
<dbReference type="Pfam" id="PF13560">
    <property type="entry name" value="HTH_31"/>
    <property type="match status" value="1"/>
</dbReference>
<evidence type="ECO:0000313" key="3">
    <source>
        <dbReference type="Proteomes" id="UP001165135"/>
    </source>
</evidence>
<dbReference type="RefSeq" id="WP_285633116.1">
    <property type="nucleotide sequence ID" value="NZ_BSTJ01000014.1"/>
</dbReference>
<sequence length="269" mass="29897">MGRTPSPTLITLGRIVRFCRDAADIKQADLARTLGYSVGWLSNVETGQLRARRDQVVAIEKALGLAESTLTDIYDDLRHDHPVERFERYEERERRATRILDYEPLAVPGLLQTEETARALLVAGRPADPPDAIDDLVDRRMARQHIFTRDTPPTLWVILDETVIRRPVGGSKVHAGQLDHLLKMAERPGISVQVIPFATGAHAGLVGVFHILSFGNEPSIAYTEDPATGHIHERPELVRTISDTYHALQTSALPSTASLAIIKEVRDEI</sequence>
<protein>
    <submittedName>
        <fullName evidence="2">Transcriptional regulator</fullName>
    </submittedName>
</protein>
<dbReference type="SUPFAM" id="SSF47413">
    <property type="entry name" value="lambda repressor-like DNA-binding domains"/>
    <property type="match status" value="1"/>
</dbReference>
<dbReference type="InterPro" id="IPR010982">
    <property type="entry name" value="Lambda_DNA-bd_dom_sf"/>
</dbReference>
<dbReference type="InterPro" id="IPR043917">
    <property type="entry name" value="DUF5753"/>
</dbReference>